<dbReference type="GO" id="GO:0003984">
    <property type="term" value="F:acetolactate synthase activity"/>
    <property type="evidence" value="ECO:0007669"/>
    <property type="project" value="TreeGrafter"/>
</dbReference>
<accession>A0A919CPF4</accession>
<proteinExistence type="inferred from homology"/>
<evidence type="ECO:0000256" key="1">
    <source>
        <dbReference type="ARBA" id="ARBA00001964"/>
    </source>
</evidence>
<dbReference type="InterPro" id="IPR000399">
    <property type="entry name" value="TPP-bd_CS"/>
</dbReference>
<dbReference type="InterPro" id="IPR045229">
    <property type="entry name" value="TPP_enz"/>
</dbReference>
<evidence type="ECO:0000256" key="2">
    <source>
        <dbReference type="ARBA" id="ARBA00007812"/>
    </source>
</evidence>
<dbReference type="Pfam" id="PF00205">
    <property type="entry name" value="TPP_enzyme_M"/>
    <property type="match status" value="1"/>
</dbReference>
<dbReference type="InterPro" id="IPR012000">
    <property type="entry name" value="Thiamin_PyroP_enz_cen_dom"/>
</dbReference>
<dbReference type="Pfam" id="PF02775">
    <property type="entry name" value="TPP_enzyme_C"/>
    <property type="match status" value="1"/>
</dbReference>
<evidence type="ECO:0000259" key="7">
    <source>
        <dbReference type="Pfam" id="PF02776"/>
    </source>
</evidence>
<evidence type="ECO:0000259" key="5">
    <source>
        <dbReference type="Pfam" id="PF00205"/>
    </source>
</evidence>
<dbReference type="InterPro" id="IPR029035">
    <property type="entry name" value="DHS-like_NAD/FAD-binding_dom"/>
</dbReference>
<dbReference type="GO" id="GO:0009097">
    <property type="term" value="P:isoleucine biosynthetic process"/>
    <property type="evidence" value="ECO:0007669"/>
    <property type="project" value="TreeGrafter"/>
</dbReference>
<evidence type="ECO:0000256" key="4">
    <source>
        <dbReference type="RuleBase" id="RU362132"/>
    </source>
</evidence>
<feature type="domain" description="Thiamine pyrophosphate enzyme N-terminal TPP-binding" evidence="7">
    <location>
        <begin position="4"/>
        <end position="115"/>
    </location>
</feature>
<dbReference type="CDD" id="cd07035">
    <property type="entry name" value="TPP_PYR_POX_like"/>
    <property type="match status" value="1"/>
</dbReference>
<keyword evidence="9" id="KW-1185">Reference proteome</keyword>
<reference evidence="8" key="2">
    <citation type="submission" date="2020-09" db="EMBL/GenBank/DDBJ databases">
        <authorList>
            <person name="Sun Q."/>
            <person name="Kim S."/>
        </authorList>
    </citation>
    <scope>NUCLEOTIDE SEQUENCE</scope>
    <source>
        <strain evidence="8">KCTC 42651</strain>
    </source>
</reference>
<dbReference type="PROSITE" id="PS00187">
    <property type="entry name" value="TPP_ENZYMES"/>
    <property type="match status" value="1"/>
</dbReference>
<dbReference type="GO" id="GO:0000287">
    <property type="term" value="F:magnesium ion binding"/>
    <property type="evidence" value="ECO:0007669"/>
    <property type="project" value="InterPro"/>
</dbReference>
<gene>
    <name evidence="8" type="primary">atrC</name>
    <name evidence="8" type="ORF">GCM10017083_20290</name>
</gene>
<dbReference type="GO" id="GO:0030976">
    <property type="term" value="F:thiamine pyrophosphate binding"/>
    <property type="evidence" value="ECO:0007669"/>
    <property type="project" value="InterPro"/>
</dbReference>
<dbReference type="InterPro" id="IPR011766">
    <property type="entry name" value="TPP_enzyme_TPP-bd"/>
</dbReference>
<dbReference type="GO" id="GO:0050660">
    <property type="term" value="F:flavin adenine dinucleotide binding"/>
    <property type="evidence" value="ECO:0007669"/>
    <property type="project" value="TreeGrafter"/>
</dbReference>
<keyword evidence="3 4" id="KW-0786">Thiamine pyrophosphate</keyword>
<dbReference type="SUPFAM" id="SSF52467">
    <property type="entry name" value="DHS-like NAD/FAD-binding domain"/>
    <property type="match status" value="1"/>
</dbReference>
<evidence type="ECO:0000313" key="8">
    <source>
        <dbReference type="EMBL" id="GHD48803.1"/>
    </source>
</evidence>
<dbReference type="GO" id="GO:0009099">
    <property type="term" value="P:L-valine biosynthetic process"/>
    <property type="evidence" value="ECO:0007669"/>
    <property type="project" value="TreeGrafter"/>
</dbReference>
<sequence length="566" mass="59357">MKATAGRILYETLKAHGVACLFGMEDPIQVFHAVDRAVTRVVTVRDEKHGAIMAHGYAQATGRPGVCASTSGPGATNLITGLLEALQSSVPVVALVQDHPLRLKGRHAGSALDHTAALAPFVKAVLRIDLPERTAELTRSALRIATSGRPGPVALLCPTDVMAAETEGEPFADEPYAHCPSVRSRADAGALARAAGLLAKAERPLIVAGGGSVASGAFAEIVELAERFAAPVATTMTGKGAIADGHPLSAGVLGTSTGGLYGRGKVPNALLEEADVVFVLGSRTGQICYSNWTLPKPGTALIHLDVDPGEIGRNFPTDVPMVGDVRDSLRDLLAHCRTASIARADRGNGGRMAELKEQVARELATVAESDRRPMRPERVMAEIGRVVDPSTLIVTDASYVTGWAMSQLDVPVAGRFMLSPRGTAGIGWSLPAAIGARLGDPSRTVICVAGDGGFGYVMNELETAARYGVKVLTVVFNNSTLAFQRHWEELSMGSYLDCDFLEVDYSEVARALKCRGESVTDPAELPAALARGLACDGPYLINAVIDPEAAAPIMGFDKPIPPDAAH</sequence>
<comment type="similarity">
    <text evidence="2 4">Belongs to the TPP enzyme family.</text>
</comment>
<name>A0A919CPF4_9PROT</name>
<dbReference type="SUPFAM" id="SSF52518">
    <property type="entry name" value="Thiamin diphosphate-binding fold (THDP-binding)"/>
    <property type="match status" value="2"/>
</dbReference>
<dbReference type="Proteomes" id="UP000630353">
    <property type="component" value="Unassembled WGS sequence"/>
</dbReference>
<dbReference type="PANTHER" id="PTHR18968">
    <property type="entry name" value="THIAMINE PYROPHOSPHATE ENZYMES"/>
    <property type="match status" value="1"/>
</dbReference>
<evidence type="ECO:0000259" key="6">
    <source>
        <dbReference type="Pfam" id="PF02775"/>
    </source>
</evidence>
<comment type="cofactor">
    <cofactor evidence="1">
        <name>thiamine diphosphate</name>
        <dbReference type="ChEBI" id="CHEBI:58937"/>
    </cofactor>
</comment>
<dbReference type="RefSeq" id="WP_189988989.1">
    <property type="nucleotide sequence ID" value="NZ_BMZS01000004.1"/>
</dbReference>
<dbReference type="GO" id="GO:0005948">
    <property type="term" value="C:acetolactate synthase complex"/>
    <property type="evidence" value="ECO:0007669"/>
    <property type="project" value="TreeGrafter"/>
</dbReference>
<dbReference type="Pfam" id="PF02776">
    <property type="entry name" value="TPP_enzyme_N"/>
    <property type="match status" value="1"/>
</dbReference>
<dbReference type="AlphaFoldDB" id="A0A919CPF4"/>
<dbReference type="InterPro" id="IPR012001">
    <property type="entry name" value="Thiamin_PyroP_enz_TPP-bd_dom"/>
</dbReference>
<evidence type="ECO:0000313" key="9">
    <source>
        <dbReference type="Proteomes" id="UP000630353"/>
    </source>
</evidence>
<evidence type="ECO:0000256" key="3">
    <source>
        <dbReference type="ARBA" id="ARBA00023052"/>
    </source>
</evidence>
<dbReference type="Gene3D" id="3.40.50.970">
    <property type="match status" value="2"/>
</dbReference>
<organism evidence="8 9">
    <name type="scientific">Thalassobaculum fulvum</name>
    <dbReference type="NCBI Taxonomy" id="1633335"/>
    <lineage>
        <taxon>Bacteria</taxon>
        <taxon>Pseudomonadati</taxon>
        <taxon>Pseudomonadota</taxon>
        <taxon>Alphaproteobacteria</taxon>
        <taxon>Rhodospirillales</taxon>
        <taxon>Thalassobaculaceae</taxon>
        <taxon>Thalassobaculum</taxon>
    </lineage>
</organism>
<dbReference type="Gene3D" id="3.40.50.1220">
    <property type="entry name" value="TPP-binding domain"/>
    <property type="match status" value="1"/>
</dbReference>
<feature type="domain" description="Thiamine pyrophosphate enzyme central" evidence="5">
    <location>
        <begin position="191"/>
        <end position="332"/>
    </location>
</feature>
<protein>
    <submittedName>
        <fullName evidence="8">Acetolactate synthase</fullName>
    </submittedName>
</protein>
<dbReference type="PANTHER" id="PTHR18968:SF13">
    <property type="entry name" value="ACETOLACTATE SYNTHASE CATALYTIC SUBUNIT, MITOCHONDRIAL"/>
    <property type="match status" value="1"/>
</dbReference>
<comment type="caution">
    <text evidence="8">The sequence shown here is derived from an EMBL/GenBank/DDBJ whole genome shotgun (WGS) entry which is preliminary data.</text>
</comment>
<dbReference type="EMBL" id="BMZS01000004">
    <property type="protein sequence ID" value="GHD48803.1"/>
    <property type="molecule type" value="Genomic_DNA"/>
</dbReference>
<reference evidence="8" key="1">
    <citation type="journal article" date="2014" name="Int. J. Syst. Evol. Microbiol.">
        <title>Complete genome sequence of Corynebacterium casei LMG S-19264T (=DSM 44701T), isolated from a smear-ripened cheese.</title>
        <authorList>
            <consortium name="US DOE Joint Genome Institute (JGI-PGF)"/>
            <person name="Walter F."/>
            <person name="Albersmeier A."/>
            <person name="Kalinowski J."/>
            <person name="Ruckert C."/>
        </authorList>
    </citation>
    <scope>NUCLEOTIDE SEQUENCE</scope>
    <source>
        <strain evidence="8">KCTC 42651</strain>
    </source>
</reference>
<dbReference type="InterPro" id="IPR029061">
    <property type="entry name" value="THDP-binding"/>
</dbReference>
<feature type="domain" description="Thiamine pyrophosphate enzyme TPP-binding" evidence="6">
    <location>
        <begin position="399"/>
        <end position="542"/>
    </location>
</feature>